<name>A0A0N5A3R1_PARTI</name>
<accession>A0A0N5A3R1</accession>
<protein>
    <submittedName>
        <fullName evidence="3">Ovule protein</fullName>
    </submittedName>
</protein>
<evidence type="ECO:0000256" key="1">
    <source>
        <dbReference type="SAM" id="MobiDB-lite"/>
    </source>
</evidence>
<evidence type="ECO:0000313" key="3">
    <source>
        <dbReference type="WBParaSite" id="PTRK_0001626500.1"/>
    </source>
</evidence>
<evidence type="ECO:0000313" key="2">
    <source>
        <dbReference type="Proteomes" id="UP000038045"/>
    </source>
</evidence>
<dbReference type="Proteomes" id="UP000038045">
    <property type="component" value="Unplaced"/>
</dbReference>
<dbReference type="WBParaSite" id="PTRK_0001626500.1">
    <property type="protein sequence ID" value="PTRK_0001626500.1"/>
    <property type="gene ID" value="PTRK_0001626500"/>
</dbReference>
<proteinExistence type="predicted"/>
<keyword evidence="2" id="KW-1185">Reference proteome</keyword>
<reference evidence="3" key="1">
    <citation type="submission" date="2017-02" db="UniProtKB">
        <authorList>
            <consortium name="WormBaseParasite"/>
        </authorList>
    </citation>
    <scope>IDENTIFICATION</scope>
</reference>
<sequence>MLSLRSFDSEEGVDTSGNGYDEEEASCAKGEYEDDKEDNEPVLIDNDDAVFCELFNDGLELLSVEDIGNAFFTTLLMRFITVTADMAAWI</sequence>
<organism evidence="2 3">
    <name type="scientific">Parastrongyloides trichosuri</name>
    <name type="common">Possum-specific nematode worm</name>
    <dbReference type="NCBI Taxonomy" id="131310"/>
    <lineage>
        <taxon>Eukaryota</taxon>
        <taxon>Metazoa</taxon>
        <taxon>Ecdysozoa</taxon>
        <taxon>Nematoda</taxon>
        <taxon>Chromadorea</taxon>
        <taxon>Rhabditida</taxon>
        <taxon>Tylenchina</taxon>
        <taxon>Panagrolaimomorpha</taxon>
        <taxon>Strongyloidoidea</taxon>
        <taxon>Strongyloididae</taxon>
        <taxon>Parastrongyloides</taxon>
    </lineage>
</organism>
<feature type="region of interest" description="Disordered" evidence="1">
    <location>
        <begin position="1"/>
        <end position="40"/>
    </location>
</feature>
<dbReference type="AlphaFoldDB" id="A0A0N5A3R1"/>